<dbReference type="PANTHER" id="PTHR31944">
    <property type="entry name" value="HEME-RESPONSIVE ZINC FINGER TRANSCRIPTION FACTOR HAP1"/>
    <property type="match status" value="1"/>
</dbReference>
<reference evidence="10 11" key="1">
    <citation type="submission" date="2015-10" db="EMBL/GenBank/DDBJ databases">
        <title>Draft genomes sequences of Candida glabrata isolates 1A, 1B, 2A, 2B, 3A and 3B.</title>
        <authorList>
            <person name="Haavelsrud O.E."/>
            <person name="Gaustad P."/>
        </authorList>
    </citation>
    <scope>NUCLEOTIDE SEQUENCE [LARGE SCALE GENOMIC DNA]</scope>
    <source>
        <strain evidence="10">910700640</strain>
    </source>
</reference>
<dbReference type="Gene3D" id="1.20.5.170">
    <property type="match status" value="1"/>
</dbReference>
<organism evidence="10 11">
    <name type="scientific">Candida glabrata</name>
    <name type="common">Yeast</name>
    <name type="synonym">Torulopsis glabrata</name>
    <dbReference type="NCBI Taxonomy" id="5478"/>
    <lineage>
        <taxon>Eukaryota</taxon>
        <taxon>Fungi</taxon>
        <taxon>Dikarya</taxon>
        <taxon>Ascomycota</taxon>
        <taxon>Saccharomycotina</taxon>
        <taxon>Saccharomycetes</taxon>
        <taxon>Saccharomycetales</taxon>
        <taxon>Saccharomycetaceae</taxon>
        <taxon>Nakaseomyces</taxon>
    </lineage>
</organism>
<name>A0A0W0DI45_CANGB</name>
<feature type="region of interest" description="Disordered" evidence="8">
    <location>
        <begin position="30"/>
        <end position="63"/>
    </location>
</feature>
<comment type="caution">
    <text evidence="10">The sequence shown here is derived from an EMBL/GenBank/DDBJ whole genome shotgun (WGS) entry which is preliminary data.</text>
</comment>
<evidence type="ECO:0000313" key="11">
    <source>
        <dbReference type="Proteomes" id="UP000054886"/>
    </source>
</evidence>
<dbReference type="InterPro" id="IPR051430">
    <property type="entry name" value="Fungal_TF_Env_Response"/>
</dbReference>
<dbReference type="PROSITE" id="PS50048">
    <property type="entry name" value="ZN2_CY6_FUNGAL_2"/>
    <property type="match status" value="1"/>
</dbReference>
<evidence type="ECO:0000256" key="7">
    <source>
        <dbReference type="SAM" id="Coils"/>
    </source>
</evidence>
<dbReference type="GO" id="GO:0000978">
    <property type="term" value="F:RNA polymerase II cis-regulatory region sequence-specific DNA binding"/>
    <property type="evidence" value="ECO:0007669"/>
    <property type="project" value="TreeGrafter"/>
</dbReference>
<evidence type="ECO:0000313" key="10">
    <source>
        <dbReference type="EMBL" id="KTA95699.1"/>
    </source>
</evidence>
<keyword evidence="1" id="KW-0479">Metal-binding</keyword>
<dbReference type="InterPro" id="IPR001138">
    <property type="entry name" value="Zn2Cys6_DnaBD"/>
</dbReference>
<keyword evidence="2" id="KW-0862">Zinc</keyword>
<feature type="compositionally biased region" description="Polar residues" evidence="8">
    <location>
        <begin position="144"/>
        <end position="154"/>
    </location>
</feature>
<dbReference type="Gene3D" id="4.10.240.10">
    <property type="entry name" value="Zn(2)-C6 fungal-type DNA-binding domain"/>
    <property type="match status" value="1"/>
</dbReference>
<proteinExistence type="predicted"/>
<feature type="domain" description="Zn(2)-C6 fungal-type" evidence="9">
    <location>
        <begin position="70"/>
        <end position="102"/>
    </location>
</feature>
<dbReference type="EMBL" id="LLZZ01000183">
    <property type="protein sequence ID" value="KTA95699.1"/>
    <property type="molecule type" value="Genomic_DNA"/>
</dbReference>
<dbReference type="PANTHER" id="PTHR31944:SF131">
    <property type="entry name" value="HEME-RESPONSIVE ZINC FINGER TRANSCRIPTION FACTOR HAP1"/>
    <property type="match status" value="1"/>
</dbReference>
<dbReference type="VEuPathDB" id="FungiDB:GVI51_K05709"/>
<dbReference type="GO" id="GO:0008270">
    <property type="term" value="F:zinc ion binding"/>
    <property type="evidence" value="ECO:0007669"/>
    <property type="project" value="InterPro"/>
</dbReference>
<evidence type="ECO:0000256" key="4">
    <source>
        <dbReference type="ARBA" id="ARBA00023125"/>
    </source>
</evidence>
<dbReference type="SMART" id="SM00066">
    <property type="entry name" value="GAL4"/>
    <property type="match status" value="1"/>
</dbReference>
<feature type="compositionally biased region" description="Low complexity" evidence="8">
    <location>
        <begin position="1198"/>
        <end position="1211"/>
    </location>
</feature>
<keyword evidence="6" id="KW-0539">Nucleus</keyword>
<gene>
    <name evidence="10" type="ORF">AO440_003503</name>
</gene>
<dbReference type="SMART" id="SM00906">
    <property type="entry name" value="Fungal_trans"/>
    <property type="match status" value="1"/>
</dbReference>
<dbReference type="CDD" id="cd12148">
    <property type="entry name" value="fungal_TF_MHR"/>
    <property type="match status" value="1"/>
</dbReference>
<feature type="region of interest" description="Disordered" evidence="8">
    <location>
        <begin position="144"/>
        <end position="190"/>
    </location>
</feature>
<keyword evidence="4" id="KW-0238">DNA-binding</keyword>
<feature type="region of interest" description="Disordered" evidence="8">
    <location>
        <begin position="668"/>
        <end position="695"/>
    </location>
</feature>
<dbReference type="SUPFAM" id="SSF57701">
    <property type="entry name" value="Zn2/Cys6 DNA-binding domain"/>
    <property type="match status" value="1"/>
</dbReference>
<protein>
    <submittedName>
        <fullName evidence="10">Heme-responsive zinc finger transcription factor HAP1</fullName>
    </submittedName>
</protein>
<dbReference type="VEuPathDB" id="FungiDB:CAGL0K05841g"/>
<evidence type="ECO:0000256" key="5">
    <source>
        <dbReference type="ARBA" id="ARBA00023163"/>
    </source>
</evidence>
<keyword evidence="5" id="KW-0804">Transcription</keyword>
<keyword evidence="3" id="KW-0805">Transcription regulation</keyword>
<dbReference type="GO" id="GO:0006351">
    <property type="term" value="P:DNA-templated transcription"/>
    <property type="evidence" value="ECO:0007669"/>
    <property type="project" value="InterPro"/>
</dbReference>
<feature type="compositionally biased region" description="Low complexity" evidence="8">
    <location>
        <begin position="162"/>
        <end position="185"/>
    </location>
</feature>
<dbReference type="SUPFAM" id="SSF57959">
    <property type="entry name" value="Leucine zipper domain"/>
    <property type="match status" value="1"/>
</dbReference>
<evidence type="ECO:0000256" key="2">
    <source>
        <dbReference type="ARBA" id="ARBA00022833"/>
    </source>
</evidence>
<dbReference type="Proteomes" id="UP000054886">
    <property type="component" value="Unassembled WGS sequence"/>
</dbReference>
<dbReference type="InterPro" id="IPR007219">
    <property type="entry name" value="XnlR_reg_dom"/>
</dbReference>
<dbReference type="Pfam" id="PF04082">
    <property type="entry name" value="Fungal_trans"/>
    <property type="match status" value="1"/>
</dbReference>
<dbReference type="GO" id="GO:0005634">
    <property type="term" value="C:nucleus"/>
    <property type="evidence" value="ECO:0007669"/>
    <property type="project" value="TreeGrafter"/>
</dbReference>
<evidence type="ECO:0000256" key="3">
    <source>
        <dbReference type="ARBA" id="ARBA00023015"/>
    </source>
</evidence>
<evidence type="ECO:0000256" key="8">
    <source>
        <dbReference type="SAM" id="MobiDB-lite"/>
    </source>
</evidence>
<feature type="region of interest" description="Disordered" evidence="8">
    <location>
        <begin position="1193"/>
        <end position="1224"/>
    </location>
</feature>
<evidence type="ECO:0000256" key="6">
    <source>
        <dbReference type="ARBA" id="ARBA00023242"/>
    </source>
</evidence>
<evidence type="ECO:0000256" key="1">
    <source>
        <dbReference type="ARBA" id="ARBA00022723"/>
    </source>
</evidence>
<evidence type="ECO:0000259" key="9">
    <source>
        <dbReference type="PROSITE" id="PS50048"/>
    </source>
</evidence>
<feature type="coiled-coil region" evidence="7">
    <location>
        <begin position="114"/>
        <end position="141"/>
    </location>
</feature>
<keyword evidence="7" id="KW-0175">Coiled coil</keyword>
<dbReference type="InterPro" id="IPR036864">
    <property type="entry name" value="Zn2-C6_fun-type_DNA-bd_sf"/>
</dbReference>
<sequence>MNNTPMPPMNSAGVNMNSAMYALPMPQDNADVAKSSKDAGANMNKNTSNIKNKEKEKEKVKRKRNRVPLSCTICRRRKVKCDKSRPNCTQCVKTGVAHLCHYMEQAWAEEAEKEISKEMELKQLRSKVKQLEETLSRYNSLTDVTSGLHMNTGSPYPHSRDSSSNPTTATTTNNNSNYNTGTFNSPAVHDPKIKTEHNDFANNDSMTDAYMNSIFKKFESDELDLTREFDMLHLKKDYGLIHLGPTHWLAIMKGDPYLKLLWKHIFTMREKLVEWTKMKQMGKVSKCPIDHSKLKQGQPQINNGQYTNVNGNAINPGKCPVKHDSTLSPGISKCPVKHENGTDMNTINNLPMGPTTAVHPGVGANPPTSGCPVQHGGNSFIPGFIGGHQQANSNVPQMDAKGNSAGIGKCPVTHSVKQENEKSASPTLPEVSQPSFTKKEVMEQLQSSLPPRGIVILFVNKFFETLYQLAPIIDETNFKNQLNIVFPELNIFEGHKAKDKTSRCPFDHSKLSTINITKSSDYCLLGMLLIIMRLVWLQLPANVNILSFSDNSKITMSTDDKLLSGFEIKTELIESLKTRLIEFDEISSVSNANVTISTIQFAIFYRIILLCNTNNAPSGGTLSALKTVNNDNETHQGLLSSIVQMAFSCGLHRDPDNFPQLVTVFPNQSADSSDSADNKDQSRNSTKGNSKHHKENTIERYKHTWRKLWYYIISLDIQQSFSLGTPRLLRNLKDFSDTKLPSSSKIDYKNDIKELVIVKNFTLIFKLDLCIMAVLNHILNLSIARSLKKKDLDSLIKLLSDLIFGERNVNEVVSELIERNLLSSSELVATNMQENLLFEQSTHPVADDVKDAVLYGLPTLESLYAKNEIPFKDIMLSKNSGYGGESKSENLSRSDKVKNTLTYSLLYSRHLTLRLLVYIMNYILFTRYEPLGDSDPDTIIITKYYAQEALDFSVDCFKNSMIFFENINNPIFKSASVLLLPQCLDVCHRSLQYFICLILRVKCGNITGNGGGQCPFFAVKNESGTESENEKEADLNNPGFLNGKDIMSISTSKIDLDDTDSLLQTLISNISSFYSLTQRLAKSYTLAIRIMKSTGFFMTLLNDQSSKNQMNSFLPPKHPKIPSIASLLRNDGAAFLNADVSQLRRCPVYQDTIGFDVTRNSSFPGPLRTSIDRIGTQLPPLKSYKPITYTSSDVRGCSSRGASRGSSAISSPGVSNLDGPPIKRQRTMENITSIPRPTEKHMGRLNGFDMINNSNGNILDVNNLPVPALNPLSPNGMLFQDLGATPNHTANGTAVGTPNDLENFLMANTNFNGINPSNIVEAFGINKTDPNLGLTNMDFLPIDNLGFDYEPDLNNIFNGETGTLKFDTNETI</sequence>
<dbReference type="VEuPathDB" id="FungiDB:GWK60_K05709"/>
<dbReference type="GO" id="GO:0071456">
    <property type="term" value="P:cellular response to hypoxia"/>
    <property type="evidence" value="ECO:0007669"/>
    <property type="project" value="UniProtKB-ARBA"/>
</dbReference>
<dbReference type="PROSITE" id="PS00463">
    <property type="entry name" value="ZN2_CY6_FUNGAL_1"/>
    <property type="match status" value="1"/>
</dbReference>
<dbReference type="GO" id="GO:0001228">
    <property type="term" value="F:DNA-binding transcription activator activity, RNA polymerase II-specific"/>
    <property type="evidence" value="ECO:0007669"/>
    <property type="project" value="UniProtKB-ARBA"/>
</dbReference>
<dbReference type="InterPro" id="IPR046347">
    <property type="entry name" value="bZIP_sf"/>
</dbReference>
<dbReference type="Pfam" id="PF00172">
    <property type="entry name" value="Zn_clus"/>
    <property type="match status" value="1"/>
</dbReference>
<dbReference type="CDD" id="cd00067">
    <property type="entry name" value="GAL4"/>
    <property type="match status" value="1"/>
</dbReference>
<dbReference type="GO" id="GO:0045892">
    <property type="term" value="P:negative regulation of DNA-templated transcription"/>
    <property type="evidence" value="ECO:0007669"/>
    <property type="project" value="UniProtKB-ARBA"/>
</dbReference>
<dbReference type="VEuPathDB" id="FungiDB:B1J91_K05841g"/>
<accession>A0A0W0DI45</accession>
<dbReference type="FunFam" id="4.10.240.10:FF:000014">
    <property type="entry name" value="HAP1p Zinc finger transcription factor"/>
    <property type="match status" value="1"/>
</dbReference>